<reference evidence="2" key="1">
    <citation type="submission" date="2022-11" db="UniProtKB">
        <authorList>
            <consortium name="WormBaseParasite"/>
        </authorList>
    </citation>
    <scope>IDENTIFICATION</scope>
</reference>
<evidence type="ECO:0000313" key="2">
    <source>
        <dbReference type="WBParaSite" id="nRc.2.0.1.t38728-RA"/>
    </source>
</evidence>
<proteinExistence type="predicted"/>
<dbReference type="AlphaFoldDB" id="A0A915KL23"/>
<name>A0A915KL23_ROMCU</name>
<dbReference type="Proteomes" id="UP000887565">
    <property type="component" value="Unplaced"/>
</dbReference>
<accession>A0A915KL23</accession>
<protein>
    <submittedName>
        <fullName evidence="2">Uncharacterized protein</fullName>
    </submittedName>
</protein>
<organism evidence="1 2">
    <name type="scientific">Romanomermis culicivorax</name>
    <name type="common">Nematode worm</name>
    <dbReference type="NCBI Taxonomy" id="13658"/>
    <lineage>
        <taxon>Eukaryota</taxon>
        <taxon>Metazoa</taxon>
        <taxon>Ecdysozoa</taxon>
        <taxon>Nematoda</taxon>
        <taxon>Enoplea</taxon>
        <taxon>Dorylaimia</taxon>
        <taxon>Mermithida</taxon>
        <taxon>Mermithoidea</taxon>
        <taxon>Mermithidae</taxon>
        <taxon>Romanomermis</taxon>
    </lineage>
</organism>
<sequence>CGGHNNRPGGNQRSRNGLPPAVGVFQALRGFRRSQVRPKLGGIKRAKIKYETSQENLEDLKMKDDASKIFAAETIKAVRAVCFRCKMSENLAKACSS</sequence>
<evidence type="ECO:0000313" key="1">
    <source>
        <dbReference type="Proteomes" id="UP000887565"/>
    </source>
</evidence>
<keyword evidence="1" id="KW-1185">Reference proteome</keyword>
<dbReference type="WBParaSite" id="nRc.2.0.1.t38728-RA">
    <property type="protein sequence ID" value="nRc.2.0.1.t38728-RA"/>
    <property type="gene ID" value="nRc.2.0.1.g38728"/>
</dbReference>